<proteinExistence type="predicted"/>
<dbReference type="PANTHER" id="PTHR30153">
    <property type="entry name" value="REPLICATIVE DNA HELICASE DNAB"/>
    <property type="match status" value="1"/>
</dbReference>
<dbReference type="PROSITE" id="PS51199">
    <property type="entry name" value="SF4_HELICASE"/>
    <property type="match status" value="1"/>
</dbReference>
<evidence type="ECO:0000313" key="4">
    <source>
        <dbReference type="Proteomes" id="UP001589645"/>
    </source>
</evidence>
<evidence type="ECO:0000259" key="2">
    <source>
        <dbReference type="PROSITE" id="PS51199"/>
    </source>
</evidence>
<feature type="region of interest" description="Disordered" evidence="1">
    <location>
        <begin position="311"/>
        <end position="366"/>
    </location>
</feature>
<keyword evidence="4" id="KW-1185">Reference proteome</keyword>
<organism evidence="3 4">
    <name type="scientific">Vibrio olivae</name>
    <dbReference type="NCBI Taxonomy" id="1243002"/>
    <lineage>
        <taxon>Bacteria</taxon>
        <taxon>Pseudomonadati</taxon>
        <taxon>Pseudomonadota</taxon>
        <taxon>Gammaproteobacteria</taxon>
        <taxon>Vibrionales</taxon>
        <taxon>Vibrionaceae</taxon>
        <taxon>Vibrio</taxon>
    </lineage>
</organism>
<dbReference type="EMBL" id="JBHMEP010000024">
    <property type="protein sequence ID" value="MFB9137815.1"/>
    <property type="molecule type" value="Genomic_DNA"/>
</dbReference>
<dbReference type="InterPro" id="IPR007694">
    <property type="entry name" value="DNA_helicase_DnaB-like_C"/>
</dbReference>
<sequence length="366" mass="41951">MDAYERIRKYQSGELLPARTGYAYLDKALLGGFYPQHAVAIGARPGVGKSYLAQKIMSNVMNVNINPQADDYVWLRCEFEMNPEDLMLRSLSKKMGKDIQDILLNEMSDEEIKEMQKCLKEENSSRITYIPKPSTVDELQNFLWNSYMPANKDKKMVFVSIDHTALIQGTGDAKRNIDSLITMCNIAKRTFPNIFFLIISQLNRDIEGRRDPKDHMPKQSDFYQSDTLGQLCTAMVALNIPKRYGYSSYMQFPQGWYPNLERFKSESRRSFRVDGLIFHHIVKVRQRSLEEIEAIHVDIMKGYERYYPDGGVVRQERPGGSDAPVGSGKPDTTVVTLPPPPPSIPLEQQYIPPSDDFNVVHDETPY</sequence>
<dbReference type="InterPro" id="IPR027417">
    <property type="entry name" value="P-loop_NTPase"/>
</dbReference>
<evidence type="ECO:0000313" key="3">
    <source>
        <dbReference type="EMBL" id="MFB9137815.1"/>
    </source>
</evidence>
<dbReference type="Gene3D" id="3.40.50.300">
    <property type="entry name" value="P-loop containing nucleotide triphosphate hydrolases"/>
    <property type="match status" value="1"/>
</dbReference>
<dbReference type="Proteomes" id="UP001589645">
    <property type="component" value="Unassembled WGS sequence"/>
</dbReference>
<protein>
    <submittedName>
        <fullName evidence="3">DnaB-like helicase C-terminal domain-containing protein</fullName>
    </submittedName>
</protein>
<feature type="domain" description="SF4 helicase" evidence="2">
    <location>
        <begin position="11"/>
        <end position="226"/>
    </location>
</feature>
<comment type="caution">
    <text evidence="3">The sequence shown here is derived from an EMBL/GenBank/DDBJ whole genome shotgun (WGS) entry which is preliminary data.</text>
</comment>
<dbReference type="SUPFAM" id="SSF52540">
    <property type="entry name" value="P-loop containing nucleoside triphosphate hydrolases"/>
    <property type="match status" value="1"/>
</dbReference>
<reference evidence="3 4" key="1">
    <citation type="submission" date="2024-09" db="EMBL/GenBank/DDBJ databases">
        <authorList>
            <person name="Sun Q."/>
            <person name="Mori K."/>
        </authorList>
    </citation>
    <scope>NUCLEOTIDE SEQUENCE [LARGE SCALE GENOMIC DNA]</scope>
    <source>
        <strain evidence="3 4">CECT 8064</strain>
    </source>
</reference>
<dbReference type="RefSeq" id="WP_390198135.1">
    <property type="nucleotide sequence ID" value="NZ_JBHMEP010000024.1"/>
</dbReference>
<accession>A0ABV5HV18</accession>
<gene>
    <name evidence="3" type="ORF">ACFFUV_22970</name>
</gene>
<dbReference type="Pfam" id="PF03796">
    <property type="entry name" value="DnaB_C"/>
    <property type="match status" value="1"/>
</dbReference>
<dbReference type="PANTHER" id="PTHR30153:SF2">
    <property type="entry name" value="REPLICATIVE DNA HELICASE"/>
    <property type="match status" value="1"/>
</dbReference>
<evidence type="ECO:0000256" key="1">
    <source>
        <dbReference type="SAM" id="MobiDB-lite"/>
    </source>
</evidence>
<name>A0ABV5HV18_9VIBR</name>